<accession>A0AAW0VUT9</accession>
<organism evidence="3 4">
    <name type="scientific">Cherax quadricarinatus</name>
    <name type="common">Australian red claw crayfish</name>
    <dbReference type="NCBI Taxonomy" id="27406"/>
    <lineage>
        <taxon>Eukaryota</taxon>
        <taxon>Metazoa</taxon>
        <taxon>Ecdysozoa</taxon>
        <taxon>Arthropoda</taxon>
        <taxon>Crustacea</taxon>
        <taxon>Multicrustacea</taxon>
        <taxon>Malacostraca</taxon>
        <taxon>Eumalacostraca</taxon>
        <taxon>Eucarida</taxon>
        <taxon>Decapoda</taxon>
        <taxon>Pleocyemata</taxon>
        <taxon>Astacidea</taxon>
        <taxon>Parastacoidea</taxon>
        <taxon>Parastacidae</taxon>
        <taxon>Cherax</taxon>
    </lineage>
</organism>
<dbReference type="EMBL" id="JARKIK010000331">
    <property type="protein sequence ID" value="KAK8720565.1"/>
    <property type="molecule type" value="Genomic_DNA"/>
</dbReference>
<protein>
    <recommendedName>
        <fullName evidence="5">Anti-lipopolysaccharide factor</fullName>
    </recommendedName>
</protein>
<evidence type="ECO:0008006" key="5">
    <source>
        <dbReference type="Google" id="ProtNLM"/>
    </source>
</evidence>
<comment type="caution">
    <text evidence="3">The sequence shown here is derived from an EMBL/GenBank/DDBJ whole genome shotgun (WGS) entry which is preliminary data.</text>
</comment>
<proteinExistence type="predicted"/>
<name>A0AAW0VUT9_CHEQU</name>
<dbReference type="Pfam" id="PF11630">
    <property type="entry name" value="Anti-LPS-SCYG"/>
    <property type="match status" value="1"/>
</dbReference>
<keyword evidence="1" id="KW-0929">Antimicrobial</keyword>
<dbReference type="GO" id="GO:0042742">
    <property type="term" value="P:defense response to bacterium"/>
    <property type="evidence" value="ECO:0007669"/>
    <property type="project" value="UniProtKB-KW"/>
</dbReference>
<dbReference type="InterPro" id="IPR024509">
    <property type="entry name" value="Anti-LPS_factor/Scygonadin"/>
</dbReference>
<evidence type="ECO:0000256" key="2">
    <source>
        <dbReference type="ARBA" id="ARBA00023022"/>
    </source>
</evidence>
<evidence type="ECO:0000256" key="1">
    <source>
        <dbReference type="ARBA" id="ARBA00022529"/>
    </source>
</evidence>
<dbReference type="AlphaFoldDB" id="A0AAW0VUT9"/>
<keyword evidence="2" id="KW-0044">Antibiotic</keyword>
<reference evidence="3 4" key="1">
    <citation type="journal article" date="2024" name="BMC Genomics">
        <title>Genome assembly of redclaw crayfish (Cherax quadricarinatus) provides insights into its immune adaptation and hypoxia tolerance.</title>
        <authorList>
            <person name="Liu Z."/>
            <person name="Zheng J."/>
            <person name="Li H."/>
            <person name="Fang K."/>
            <person name="Wang S."/>
            <person name="He J."/>
            <person name="Zhou D."/>
            <person name="Weng S."/>
            <person name="Chi M."/>
            <person name="Gu Z."/>
            <person name="He J."/>
            <person name="Li F."/>
            <person name="Wang M."/>
        </authorList>
    </citation>
    <scope>NUCLEOTIDE SEQUENCE [LARGE SCALE GENOMIC DNA]</scope>
    <source>
        <strain evidence="3">ZL_2023a</strain>
    </source>
</reference>
<sequence>GEHAATTDGTLVRAYQEQGPALLQGVVSSQPSEMKQIGLLVMLLVFTPRCYGQAWEQLAVAVAEKLIDLWQLGEFQLLGHKCNYSVTPKIRRLELYFQGSMWCPGWTLIRGEALTRSRSGVIGDTTQDFVRKAFIAGLITEQEAQAWLTT</sequence>
<dbReference type="Gene3D" id="3.30.160.320">
    <property type="match status" value="1"/>
</dbReference>
<feature type="non-terminal residue" evidence="3">
    <location>
        <position position="1"/>
    </location>
</feature>
<evidence type="ECO:0000313" key="4">
    <source>
        <dbReference type="Proteomes" id="UP001445076"/>
    </source>
</evidence>
<evidence type="ECO:0000313" key="3">
    <source>
        <dbReference type="EMBL" id="KAK8720565.1"/>
    </source>
</evidence>
<gene>
    <name evidence="3" type="ORF">OTU49_013237</name>
</gene>
<dbReference type="InterPro" id="IPR038539">
    <property type="entry name" value="Anti-LPS_factor/Scygonadin_sf"/>
</dbReference>
<dbReference type="Proteomes" id="UP001445076">
    <property type="component" value="Unassembled WGS sequence"/>
</dbReference>
<keyword evidence="4" id="KW-1185">Reference proteome</keyword>